<dbReference type="PANTHER" id="PTHR23408">
    <property type="entry name" value="METHYLMALONYL-COA MUTASE"/>
    <property type="match status" value="1"/>
</dbReference>
<proteinExistence type="inferred from homology"/>
<dbReference type="EMBL" id="MPUH01000954">
    <property type="protein sequence ID" value="OMJ71818.1"/>
    <property type="molecule type" value="Genomic_DNA"/>
</dbReference>
<evidence type="ECO:0000256" key="1">
    <source>
        <dbReference type="ARBA" id="ARBA00009625"/>
    </source>
</evidence>
<dbReference type="SUPFAM" id="SSF52540">
    <property type="entry name" value="P-loop containing nucleoside triphosphate hydrolases"/>
    <property type="match status" value="1"/>
</dbReference>
<reference evidence="2 3" key="1">
    <citation type="submission" date="2016-11" db="EMBL/GenBank/DDBJ databases">
        <title>The macronuclear genome of Stentor coeruleus: a giant cell with tiny introns.</title>
        <authorList>
            <person name="Slabodnick M."/>
            <person name="Ruby J.G."/>
            <person name="Reiff S.B."/>
            <person name="Swart E.C."/>
            <person name="Gosai S."/>
            <person name="Prabakaran S."/>
            <person name="Witkowska E."/>
            <person name="Larue G.E."/>
            <person name="Fisher S."/>
            <person name="Freeman R.M."/>
            <person name="Gunawardena J."/>
            <person name="Chu W."/>
            <person name="Stover N.A."/>
            <person name="Gregory B.D."/>
            <person name="Nowacki M."/>
            <person name="Derisi J."/>
            <person name="Roy S.W."/>
            <person name="Marshall W.F."/>
            <person name="Sood P."/>
        </authorList>
    </citation>
    <scope>NUCLEOTIDE SEQUENCE [LARGE SCALE GENOMIC DNA]</scope>
    <source>
        <strain evidence="2">WM001</strain>
    </source>
</reference>
<dbReference type="Proteomes" id="UP000187209">
    <property type="component" value="Unassembled WGS sequence"/>
</dbReference>
<protein>
    <recommendedName>
        <fullName evidence="4">AAA+ ATPase domain-containing protein</fullName>
    </recommendedName>
</protein>
<dbReference type="NCBIfam" id="TIGR00750">
    <property type="entry name" value="lao"/>
    <property type="match status" value="1"/>
</dbReference>
<comment type="caution">
    <text evidence="2">The sequence shown here is derived from an EMBL/GenBank/DDBJ whole genome shotgun (WGS) entry which is preliminary data.</text>
</comment>
<dbReference type="OrthoDB" id="1476984at2759"/>
<comment type="similarity">
    <text evidence="1">Belongs to the SIMIBI class G3E GTPase family. ArgK/MeaB subfamily.</text>
</comment>
<evidence type="ECO:0000313" key="3">
    <source>
        <dbReference type="Proteomes" id="UP000187209"/>
    </source>
</evidence>
<organism evidence="2 3">
    <name type="scientific">Stentor coeruleus</name>
    <dbReference type="NCBI Taxonomy" id="5963"/>
    <lineage>
        <taxon>Eukaryota</taxon>
        <taxon>Sar</taxon>
        <taxon>Alveolata</taxon>
        <taxon>Ciliophora</taxon>
        <taxon>Postciliodesmatophora</taxon>
        <taxon>Heterotrichea</taxon>
        <taxon>Heterotrichida</taxon>
        <taxon>Stentoridae</taxon>
        <taxon>Stentor</taxon>
    </lineage>
</organism>
<evidence type="ECO:0008006" key="4">
    <source>
        <dbReference type="Google" id="ProtNLM"/>
    </source>
</evidence>
<gene>
    <name evidence="2" type="ORF">SteCoe_29879</name>
</gene>
<accession>A0A1R2B4W4</accession>
<evidence type="ECO:0000313" key="2">
    <source>
        <dbReference type="EMBL" id="OMJ71818.1"/>
    </source>
</evidence>
<dbReference type="Gene3D" id="3.40.50.300">
    <property type="entry name" value="P-loop containing nucleotide triphosphate hydrolases"/>
    <property type="match status" value="1"/>
</dbReference>
<name>A0A1R2B4W4_9CILI</name>
<dbReference type="GO" id="GO:0003924">
    <property type="term" value="F:GTPase activity"/>
    <property type="evidence" value="ECO:0007669"/>
    <property type="project" value="InterPro"/>
</dbReference>
<sequence length="315" mass="34069">MLGHSLAKEILNGSRRALAKSITLIESSLPQHRKESLDLLSSLPNVSNTLRVGICGSPGAGKSTLIEALGLHLISLGKRPAVLAIDPSSVTHGGSILGDKTRMVELSVNPKAYVRPSPTQGNLGGVTVSCSESISLCESAGFNTIIVETVGLGQSETTVDEVADLVMFVTTPAAGDSLQGIKKGIMEVADIIVVNKADGPLAEKARYTKFELESAVNLNLRRYHCKPEVVLCSALNKIGIDSLWKAVENTARNLKQEISEKRHRQIKQNTKRMLEALIRTRIKEMENNSNFKKIVEDEGIPRAAAVKLLDILFRS</sequence>
<dbReference type="GO" id="GO:0005737">
    <property type="term" value="C:cytoplasm"/>
    <property type="evidence" value="ECO:0007669"/>
    <property type="project" value="TreeGrafter"/>
</dbReference>
<dbReference type="NCBIfam" id="NF006958">
    <property type="entry name" value="PRK09435.1"/>
    <property type="match status" value="1"/>
</dbReference>
<dbReference type="InterPro" id="IPR027417">
    <property type="entry name" value="P-loop_NTPase"/>
</dbReference>
<dbReference type="InterPro" id="IPR005129">
    <property type="entry name" value="GTPase_ArgK"/>
</dbReference>
<dbReference type="Pfam" id="PF03308">
    <property type="entry name" value="MeaB"/>
    <property type="match status" value="1"/>
</dbReference>
<keyword evidence="3" id="KW-1185">Reference proteome</keyword>
<dbReference type="Gene3D" id="1.20.5.170">
    <property type="match status" value="1"/>
</dbReference>
<dbReference type="AlphaFoldDB" id="A0A1R2B4W4"/>
<dbReference type="PANTHER" id="PTHR23408:SF3">
    <property type="entry name" value="METHYLMALONIC ACIDURIA TYPE A PROTEIN, MITOCHONDRIAL"/>
    <property type="match status" value="1"/>
</dbReference>
<dbReference type="GO" id="GO:0005525">
    <property type="term" value="F:GTP binding"/>
    <property type="evidence" value="ECO:0007669"/>
    <property type="project" value="InterPro"/>
</dbReference>
<dbReference type="CDD" id="cd03114">
    <property type="entry name" value="MMAA-like"/>
    <property type="match status" value="1"/>
</dbReference>